<dbReference type="InterPro" id="IPR046953">
    <property type="entry name" value="Spore_GerAC-like_C"/>
</dbReference>
<protein>
    <submittedName>
        <fullName evidence="10">Ger(X)C family spore germination protein</fullName>
    </submittedName>
</protein>
<feature type="domain" description="Spore germination protein N-terminal" evidence="9">
    <location>
        <begin position="20"/>
        <end position="184"/>
    </location>
</feature>
<name>A0ABS5NS53_9BACI</name>
<comment type="subcellular location">
    <subcellularLocation>
        <location evidence="1">Membrane</location>
        <topology evidence="1">Lipid-anchor</topology>
    </subcellularLocation>
</comment>
<keyword evidence="6" id="KW-0564">Palmitate</keyword>
<dbReference type="EMBL" id="JAGYPM010000002">
    <property type="protein sequence ID" value="MBS4190646.1"/>
    <property type="molecule type" value="Genomic_DNA"/>
</dbReference>
<keyword evidence="4" id="KW-0732">Signal</keyword>
<dbReference type="Proteomes" id="UP000681027">
    <property type="component" value="Unassembled WGS sequence"/>
</dbReference>
<dbReference type="Pfam" id="PF05504">
    <property type="entry name" value="Spore_GerAC"/>
    <property type="match status" value="1"/>
</dbReference>
<reference evidence="10 11" key="1">
    <citation type="submission" date="2021-05" db="EMBL/GenBank/DDBJ databases">
        <title>Novel Bacillus species.</title>
        <authorList>
            <person name="Liu G."/>
        </authorList>
    </citation>
    <scope>NUCLEOTIDE SEQUENCE [LARGE SCALE GENOMIC DNA]</scope>
    <source>
        <strain evidence="10 11">FJAT-49705</strain>
    </source>
</reference>
<dbReference type="Gene3D" id="3.30.300.210">
    <property type="entry name" value="Nutrient germinant receptor protein C, domain 3"/>
    <property type="match status" value="1"/>
</dbReference>
<comment type="similarity">
    <text evidence="2">Belongs to the GerABKC lipoprotein family.</text>
</comment>
<gene>
    <name evidence="10" type="ORF">KHA94_10670</name>
</gene>
<proteinExistence type="inferred from homology"/>
<evidence type="ECO:0000256" key="3">
    <source>
        <dbReference type="ARBA" id="ARBA00022544"/>
    </source>
</evidence>
<sequence>MKKIPFMVLFLLIMTGCVQEKIIDEIDIETAAAFDQLKKDEFIGTILVQDYLPDKTIINKVFTTEGSLRRDLLLNIQKQTSGDLVTGGLLITIFGDKLADKGIVDFVDTYQRDASIGSRNFLATSHGSALEILKGDYGPQGVSNYLYTLIEHNINQKDVPVTNLHIFLRDFYIKGKDPYLPELRRLNKTQVEISGLSLFRGDREAYVLPKEKMFFFKLLADRHSGEGSFDVNIGKGRKSAVRSIRSKHKYRLSKEDRSQVNIQIKIRGEIREYTGIKLTQAIVDQIAKKLEKEIEVECMKLVKHFQKLDIDPIGFGYLHRKSIRGYDFEKNWKKDYQNLTFKINADVKILETGVIE</sequence>
<evidence type="ECO:0000256" key="6">
    <source>
        <dbReference type="ARBA" id="ARBA00023139"/>
    </source>
</evidence>
<keyword evidence="5" id="KW-0472">Membrane</keyword>
<evidence type="ECO:0000256" key="7">
    <source>
        <dbReference type="ARBA" id="ARBA00023288"/>
    </source>
</evidence>
<organism evidence="10 11">
    <name type="scientific">Cytobacillus citreus</name>
    <dbReference type="NCBI Taxonomy" id="2833586"/>
    <lineage>
        <taxon>Bacteria</taxon>
        <taxon>Bacillati</taxon>
        <taxon>Bacillota</taxon>
        <taxon>Bacilli</taxon>
        <taxon>Bacillales</taxon>
        <taxon>Bacillaceae</taxon>
        <taxon>Cytobacillus</taxon>
    </lineage>
</organism>
<evidence type="ECO:0000256" key="2">
    <source>
        <dbReference type="ARBA" id="ARBA00007886"/>
    </source>
</evidence>
<keyword evidence="11" id="KW-1185">Reference proteome</keyword>
<accession>A0ABS5NS53</accession>
<evidence type="ECO:0000256" key="5">
    <source>
        <dbReference type="ARBA" id="ARBA00023136"/>
    </source>
</evidence>
<evidence type="ECO:0000256" key="4">
    <source>
        <dbReference type="ARBA" id="ARBA00022729"/>
    </source>
</evidence>
<keyword evidence="3" id="KW-0309">Germination</keyword>
<dbReference type="PANTHER" id="PTHR35789:SF1">
    <property type="entry name" value="SPORE GERMINATION PROTEIN B3"/>
    <property type="match status" value="1"/>
</dbReference>
<dbReference type="PROSITE" id="PS51257">
    <property type="entry name" value="PROKAR_LIPOPROTEIN"/>
    <property type="match status" value="1"/>
</dbReference>
<evidence type="ECO:0000256" key="1">
    <source>
        <dbReference type="ARBA" id="ARBA00004635"/>
    </source>
</evidence>
<dbReference type="PANTHER" id="PTHR35789">
    <property type="entry name" value="SPORE GERMINATION PROTEIN B3"/>
    <property type="match status" value="1"/>
</dbReference>
<dbReference type="InterPro" id="IPR008844">
    <property type="entry name" value="Spore_GerAC-like"/>
</dbReference>
<dbReference type="InterPro" id="IPR057336">
    <property type="entry name" value="GerAC_N"/>
</dbReference>
<dbReference type="InterPro" id="IPR038501">
    <property type="entry name" value="Spore_GerAC_C_sf"/>
</dbReference>
<evidence type="ECO:0000259" key="8">
    <source>
        <dbReference type="Pfam" id="PF05504"/>
    </source>
</evidence>
<comment type="caution">
    <text evidence="10">The sequence shown here is derived from an EMBL/GenBank/DDBJ whole genome shotgun (WGS) entry which is preliminary data.</text>
</comment>
<dbReference type="NCBIfam" id="TIGR02887">
    <property type="entry name" value="spore_ger_x_C"/>
    <property type="match status" value="1"/>
</dbReference>
<dbReference type="RefSeq" id="WP_213102074.1">
    <property type="nucleotide sequence ID" value="NZ_JAGYPM010000002.1"/>
</dbReference>
<feature type="domain" description="Spore germination GerAC-like C-terminal" evidence="8">
    <location>
        <begin position="194"/>
        <end position="353"/>
    </location>
</feature>
<evidence type="ECO:0000259" key="9">
    <source>
        <dbReference type="Pfam" id="PF25198"/>
    </source>
</evidence>
<evidence type="ECO:0000313" key="10">
    <source>
        <dbReference type="EMBL" id="MBS4190646.1"/>
    </source>
</evidence>
<evidence type="ECO:0000313" key="11">
    <source>
        <dbReference type="Proteomes" id="UP000681027"/>
    </source>
</evidence>
<dbReference type="Pfam" id="PF25198">
    <property type="entry name" value="Spore_GerAC_N"/>
    <property type="match status" value="1"/>
</dbReference>
<keyword evidence="7" id="KW-0449">Lipoprotein</keyword>